<evidence type="ECO:0000259" key="5">
    <source>
        <dbReference type="PROSITE" id="PS01124"/>
    </source>
</evidence>
<sequence>MEMSTGMFRCTDLLRTVGSDLPLLEQIFDRLPDVMFYIKDNHARYVMVNQALVDQGGMGSKHQVIGMTADELFPGTGHNTLAQDMSVINDGKRIVDLLRLYFSPDGRRQWCLSSKFRLQDPDTREYGLVGVSRILPRPDEKSSSYRRLMDFIRILENDSAQKLLISEVAQRVSLSIDTLERLTKEIFQITPKQMLIRIRIDKACRLLEASQDSITDIAGECGYADHSAFSRQFKAATHFTPQQYRSSLQGQ</sequence>
<evidence type="ECO:0000313" key="8">
    <source>
        <dbReference type="EMBL" id="RMM02437.1"/>
    </source>
</evidence>
<dbReference type="Gene3D" id="1.10.10.60">
    <property type="entry name" value="Homeodomain-like"/>
    <property type="match status" value="2"/>
</dbReference>
<dbReference type="Proteomes" id="UP000630864">
    <property type="component" value="Unassembled WGS sequence"/>
</dbReference>
<dbReference type="EMBL" id="LJQI01000406">
    <property type="protein sequence ID" value="KPX20656.1"/>
    <property type="molecule type" value="Genomic_DNA"/>
</dbReference>
<proteinExistence type="predicted"/>
<keyword evidence="4" id="KW-0804">Transcription</keyword>
<name>A0A0P9PSV3_PSEA0</name>
<reference evidence="6" key="3">
    <citation type="submission" date="2020-09" db="EMBL/GenBank/DDBJ databases">
        <title>Pseudomonas syringae pv. eriobotryae genome sequence causing loquat canker disease.</title>
        <authorList>
            <person name="Fukuda S."/>
            <person name="Tashiro H."/>
            <person name="Nagano Y."/>
        </authorList>
    </citation>
    <scope>NUCLEOTIDE SEQUENCE</scope>
    <source>
        <strain evidence="6">AM001</strain>
    </source>
</reference>
<dbReference type="SMART" id="SM00342">
    <property type="entry name" value="HTH_ARAC"/>
    <property type="match status" value="1"/>
</dbReference>
<dbReference type="Proteomes" id="UP000275613">
    <property type="component" value="Unassembled WGS sequence"/>
</dbReference>
<dbReference type="Proteomes" id="UP000272627">
    <property type="component" value="Unassembled WGS sequence"/>
</dbReference>
<reference evidence="7 10" key="1">
    <citation type="submission" date="2015-09" db="EMBL/GenBank/DDBJ databases">
        <title>Genome announcement of multiple Pseudomonas syringae strains.</title>
        <authorList>
            <person name="Thakur S."/>
            <person name="Wang P.W."/>
            <person name="Gong Y."/>
            <person name="Weir B.S."/>
            <person name="Guttman D.S."/>
        </authorList>
    </citation>
    <scope>NUCLEOTIDE SEQUENCE [LARGE SCALE GENOMIC DNA]</scope>
    <source>
        <strain evidence="7 10">ICMP4455</strain>
    </source>
</reference>
<dbReference type="CDD" id="cd00130">
    <property type="entry name" value="PAS"/>
    <property type="match status" value="1"/>
</dbReference>
<dbReference type="InterPro" id="IPR009057">
    <property type="entry name" value="Homeodomain-like_sf"/>
</dbReference>
<dbReference type="PROSITE" id="PS01124">
    <property type="entry name" value="HTH_ARAC_FAMILY_2"/>
    <property type="match status" value="1"/>
</dbReference>
<dbReference type="InterPro" id="IPR000014">
    <property type="entry name" value="PAS"/>
</dbReference>
<evidence type="ECO:0000313" key="11">
    <source>
        <dbReference type="Proteomes" id="UP000272627"/>
    </source>
</evidence>
<dbReference type="EMBL" id="BMZW01000051">
    <property type="protein sequence ID" value="GFZ62784.1"/>
    <property type="molecule type" value="Genomic_DNA"/>
</dbReference>
<dbReference type="GO" id="GO:0016301">
    <property type="term" value="F:kinase activity"/>
    <property type="evidence" value="ECO:0007669"/>
    <property type="project" value="UniProtKB-KW"/>
</dbReference>
<dbReference type="EMBL" id="RBPV01000009">
    <property type="protein sequence ID" value="RMO66774.1"/>
    <property type="molecule type" value="Genomic_DNA"/>
</dbReference>
<keyword evidence="2" id="KW-0805">Transcription regulation</keyword>
<dbReference type="SUPFAM" id="SSF55785">
    <property type="entry name" value="PYP-like sensor domain (PAS domain)"/>
    <property type="match status" value="1"/>
</dbReference>
<dbReference type="GO" id="GO:0003700">
    <property type="term" value="F:DNA-binding transcription factor activity"/>
    <property type="evidence" value="ECO:0007669"/>
    <property type="project" value="InterPro"/>
</dbReference>
<evidence type="ECO:0000256" key="3">
    <source>
        <dbReference type="ARBA" id="ARBA00023125"/>
    </source>
</evidence>
<dbReference type="InterPro" id="IPR035965">
    <property type="entry name" value="PAS-like_dom_sf"/>
</dbReference>
<protein>
    <submittedName>
        <fullName evidence="6">AraC family transcriptional regulator</fullName>
    </submittedName>
</protein>
<dbReference type="AlphaFoldDB" id="A0A0P9PSV3"/>
<keyword evidence="1" id="KW-0418">Kinase</keyword>
<comment type="caution">
    <text evidence="7">The sequence shown here is derived from an EMBL/GenBank/DDBJ whole genome shotgun (WGS) entry which is preliminary data.</text>
</comment>
<dbReference type="PATRIC" id="fig|129137.4.peg.6458"/>
<keyword evidence="3" id="KW-0238">DNA-binding</keyword>
<dbReference type="InterPro" id="IPR020449">
    <property type="entry name" value="Tscrpt_reg_AraC-type_HTH"/>
</dbReference>
<evidence type="ECO:0000313" key="7">
    <source>
        <dbReference type="EMBL" id="KPX20656.1"/>
    </source>
</evidence>
<reference evidence="11 12" key="2">
    <citation type="submission" date="2018-08" db="EMBL/GenBank/DDBJ databases">
        <title>Recombination of ecologically and evolutionarily significant loci maintains genetic cohesion in the Pseudomonas syringae species complex.</title>
        <authorList>
            <person name="Dillon M."/>
            <person name="Thakur S."/>
            <person name="Almeida R.N.D."/>
            <person name="Weir B.S."/>
            <person name="Guttman D.S."/>
        </authorList>
    </citation>
    <scope>NUCLEOTIDE SEQUENCE [LARGE SCALE GENOMIC DNA]</scope>
    <source>
        <strain evidence="9 12">ICMP 4316</strain>
        <strain evidence="8 11">ICMP 8636</strain>
    </source>
</reference>
<dbReference type="Gene3D" id="3.30.450.20">
    <property type="entry name" value="PAS domain"/>
    <property type="match status" value="1"/>
</dbReference>
<evidence type="ECO:0000256" key="2">
    <source>
        <dbReference type="ARBA" id="ARBA00023015"/>
    </source>
</evidence>
<dbReference type="Pfam" id="PF12833">
    <property type="entry name" value="HTH_18"/>
    <property type="match status" value="1"/>
</dbReference>
<dbReference type="Pfam" id="PF08448">
    <property type="entry name" value="PAS_4"/>
    <property type="match status" value="1"/>
</dbReference>
<dbReference type="InterPro" id="IPR018060">
    <property type="entry name" value="HTH_AraC"/>
</dbReference>
<dbReference type="GO" id="GO:0043565">
    <property type="term" value="F:sequence-specific DNA binding"/>
    <property type="evidence" value="ECO:0007669"/>
    <property type="project" value="InterPro"/>
</dbReference>
<feature type="domain" description="HTH araC/xylS-type" evidence="5">
    <location>
        <begin position="149"/>
        <end position="247"/>
    </location>
</feature>
<dbReference type="NCBIfam" id="TIGR00229">
    <property type="entry name" value="sensory_box"/>
    <property type="match status" value="1"/>
</dbReference>
<accession>A0A0P9PSV3</accession>
<evidence type="ECO:0000313" key="9">
    <source>
        <dbReference type="EMBL" id="RMO66774.1"/>
    </source>
</evidence>
<keyword evidence="1" id="KW-0808">Transferase</keyword>
<evidence type="ECO:0000256" key="4">
    <source>
        <dbReference type="ARBA" id="ARBA00023163"/>
    </source>
</evidence>
<evidence type="ECO:0000256" key="1">
    <source>
        <dbReference type="ARBA" id="ARBA00022777"/>
    </source>
</evidence>
<dbReference type="Proteomes" id="UP000050490">
    <property type="component" value="Unassembled WGS sequence"/>
</dbReference>
<evidence type="ECO:0000313" key="12">
    <source>
        <dbReference type="Proteomes" id="UP000275613"/>
    </source>
</evidence>
<dbReference type="PANTHER" id="PTHR43280:SF28">
    <property type="entry name" value="HTH-TYPE TRANSCRIPTIONAL ACTIVATOR RHAS"/>
    <property type="match status" value="1"/>
</dbReference>
<dbReference type="PRINTS" id="PR00032">
    <property type="entry name" value="HTHARAC"/>
</dbReference>
<dbReference type="InterPro" id="IPR013656">
    <property type="entry name" value="PAS_4"/>
</dbReference>
<gene>
    <name evidence="7" type="ORF">ALO70_04481</name>
    <name evidence="9" type="ORF">ALQ39_00342</name>
    <name evidence="8" type="ORF">ALQ86_03717</name>
    <name evidence="6" type="ORF">PSE10A_52950</name>
</gene>
<dbReference type="EMBL" id="RBOA01000116">
    <property type="protein sequence ID" value="RMM02437.1"/>
    <property type="molecule type" value="Genomic_DNA"/>
</dbReference>
<dbReference type="SUPFAM" id="SSF46689">
    <property type="entry name" value="Homeodomain-like"/>
    <property type="match status" value="1"/>
</dbReference>
<organism evidence="7 10">
    <name type="scientific">Pseudomonas amygdali pv. eriobotryae</name>
    <dbReference type="NCBI Taxonomy" id="129137"/>
    <lineage>
        <taxon>Bacteria</taxon>
        <taxon>Pseudomonadati</taxon>
        <taxon>Pseudomonadota</taxon>
        <taxon>Gammaproteobacteria</taxon>
        <taxon>Pseudomonadales</taxon>
        <taxon>Pseudomonadaceae</taxon>
        <taxon>Pseudomonas</taxon>
        <taxon>Pseudomonas amygdali</taxon>
    </lineage>
</organism>
<evidence type="ECO:0000313" key="6">
    <source>
        <dbReference type="EMBL" id="GFZ62784.1"/>
    </source>
</evidence>
<evidence type="ECO:0000313" key="10">
    <source>
        <dbReference type="Proteomes" id="UP000050490"/>
    </source>
</evidence>
<dbReference type="PANTHER" id="PTHR43280">
    <property type="entry name" value="ARAC-FAMILY TRANSCRIPTIONAL REGULATOR"/>
    <property type="match status" value="1"/>
</dbReference>